<proteinExistence type="predicted"/>
<keyword evidence="2" id="KW-1185">Reference proteome</keyword>
<organism evidence="1 2">
    <name type="scientific">Quercus suber</name>
    <name type="common">Cork oak</name>
    <dbReference type="NCBI Taxonomy" id="58331"/>
    <lineage>
        <taxon>Eukaryota</taxon>
        <taxon>Viridiplantae</taxon>
        <taxon>Streptophyta</taxon>
        <taxon>Embryophyta</taxon>
        <taxon>Tracheophyta</taxon>
        <taxon>Spermatophyta</taxon>
        <taxon>Magnoliopsida</taxon>
        <taxon>eudicotyledons</taxon>
        <taxon>Gunneridae</taxon>
        <taxon>Pentapetalae</taxon>
        <taxon>rosids</taxon>
        <taxon>fabids</taxon>
        <taxon>Fagales</taxon>
        <taxon>Fagaceae</taxon>
        <taxon>Quercus</taxon>
    </lineage>
</organism>
<reference evidence="1 2" key="1">
    <citation type="journal article" date="2018" name="Sci. Data">
        <title>The draft genome sequence of cork oak.</title>
        <authorList>
            <person name="Ramos A.M."/>
            <person name="Usie A."/>
            <person name="Barbosa P."/>
            <person name="Barros P.M."/>
            <person name="Capote T."/>
            <person name="Chaves I."/>
            <person name="Simoes F."/>
            <person name="Abreu I."/>
            <person name="Carrasquinho I."/>
            <person name="Faro C."/>
            <person name="Guimaraes J.B."/>
            <person name="Mendonca D."/>
            <person name="Nobrega F."/>
            <person name="Rodrigues L."/>
            <person name="Saibo N.J.M."/>
            <person name="Varela M.C."/>
            <person name="Egas C."/>
            <person name="Matos J."/>
            <person name="Miguel C.M."/>
            <person name="Oliveira M.M."/>
            <person name="Ricardo C.P."/>
            <person name="Goncalves S."/>
        </authorList>
    </citation>
    <scope>NUCLEOTIDE SEQUENCE [LARGE SCALE GENOMIC DNA]</scope>
    <source>
        <strain evidence="2">cv. HL8</strain>
    </source>
</reference>
<gene>
    <name evidence="1" type="ORF">CFP56_029280</name>
</gene>
<dbReference type="EMBL" id="PKMF04000004">
    <property type="protein sequence ID" value="KAK7860841.1"/>
    <property type="molecule type" value="Genomic_DNA"/>
</dbReference>
<name>A0AAW0ME54_QUESU</name>
<dbReference type="Proteomes" id="UP000237347">
    <property type="component" value="Unassembled WGS sequence"/>
</dbReference>
<evidence type="ECO:0000313" key="1">
    <source>
        <dbReference type="EMBL" id="KAK7860841.1"/>
    </source>
</evidence>
<protein>
    <submittedName>
        <fullName evidence="1">Uncharacterized protein</fullName>
    </submittedName>
</protein>
<accession>A0AAW0ME54</accession>
<evidence type="ECO:0000313" key="2">
    <source>
        <dbReference type="Proteomes" id="UP000237347"/>
    </source>
</evidence>
<sequence length="10" mass="1352">MEFQFFFKDL</sequence>
<comment type="caution">
    <text evidence="1">The sequence shown here is derived from an EMBL/GenBank/DDBJ whole genome shotgun (WGS) entry which is preliminary data.</text>
</comment>